<dbReference type="PROSITE" id="PS50110">
    <property type="entry name" value="RESPONSE_REGULATORY"/>
    <property type="match status" value="1"/>
</dbReference>
<dbReference type="RefSeq" id="WP_127081548.1">
    <property type="nucleotide sequence ID" value="NZ_RSCL01000006.1"/>
</dbReference>
<dbReference type="SUPFAM" id="SSF52172">
    <property type="entry name" value="CheY-like"/>
    <property type="match status" value="1"/>
</dbReference>
<dbReference type="Proteomes" id="UP000271624">
    <property type="component" value="Unassembled WGS sequence"/>
</dbReference>
<evidence type="ECO:0000256" key="1">
    <source>
        <dbReference type="ARBA" id="ARBA00022553"/>
    </source>
</evidence>
<feature type="modified residue" description="4-aspartylphosphate" evidence="2">
    <location>
        <position position="69"/>
    </location>
</feature>
<dbReference type="AlphaFoldDB" id="A0A433VL14"/>
<comment type="caution">
    <text evidence="4">The sequence shown here is derived from an EMBL/GenBank/DDBJ whole genome shotgun (WGS) entry which is preliminary data.</text>
</comment>
<dbReference type="OrthoDB" id="514180at2"/>
<dbReference type="PANTHER" id="PTHR44591">
    <property type="entry name" value="STRESS RESPONSE REGULATOR PROTEIN 1"/>
    <property type="match status" value="1"/>
</dbReference>
<sequence length="151" mass="17158">MELAREFMNQNKVQSFMSPLVLVVEDNEDNLVLMRYALEAVGCRSICLQDSYSAVVLAKEHQPDLILLDVLLPGLSGIDIVKLLKREPLTYHIPVVAVTALASAEDRERILFAGFNDYLSKPFMIEDFEFMIHQHLDRKLNPHASINSCLE</sequence>
<dbReference type="InterPro" id="IPR001789">
    <property type="entry name" value="Sig_transdc_resp-reg_receiver"/>
</dbReference>
<dbReference type="GO" id="GO:0000160">
    <property type="term" value="P:phosphorelay signal transduction system"/>
    <property type="evidence" value="ECO:0007669"/>
    <property type="project" value="InterPro"/>
</dbReference>
<accession>A0A433VL14</accession>
<dbReference type="InterPro" id="IPR011006">
    <property type="entry name" value="CheY-like_superfamily"/>
</dbReference>
<keyword evidence="1 2" id="KW-0597">Phosphoprotein</keyword>
<dbReference type="SMART" id="SM00448">
    <property type="entry name" value="REC"/>
    <property type="match status" value="1"/>
</dbReference>
<evidence type="ECO:0000256" key="2">
    <source>
        <dbReference type="PROSITE-ProRule" id="PRU00169"/>
    </source>
</evidence>
<dbReference type="EMBL" id="RSCL01000006">
    <property type="protein sequence ID" value="RUT06790.1"/>
    <property type="molecule type" value="Genomic_DNA"/>
</dbReference>
<evidence type="ECO:0000259" key="3">
    <source>
        <dbReference type="PROSITE" id="PS50110"/>
    </source>
</evidence>
<dbReference type="Gene3D" id="3.40.50.2300">
    <property type="match status" value="1"/>
</dbReference>
<dbReference type="Pfam" id="PF00072">
    <property type="entry name" value="Response_reg"/>
    <property type="match status" value="1"/>
</dbReference>
<organism evidence="4 5">
    <name type="scientific">Dulcicalothrix desertica PCC 7102</name>
    <dbReference type="NCBI Taxonomy" id="232991"/>
    <lineage>
        <taxon>Bacteria</taxon>
        <taxon>Bacillati</taxon>
        <taxon>Cyanobacteriota</taxon>
        <taxon>Cyanophyceae</taxon>
        <taxon>Nostocales</taxon>
        <taxon>Calotrichaceae</taxon>
        <taxon>Dulcicalothrix</taxon>
    </lineage>
</organism>
<reference evidence="4" key="2">
    <citation type="journal article" date="2019" name="Genome Biol. Evol.">
        <title>Day and night: Metabolic profiles and evolutionary relationships of six axenic non-marine cyanobacteria.</title>
        <authorList>
            <person name="Will S.E."/>
            <person name="Henke P."/>
            <person name="Boedeker C."/>
            <person name="Huang S."/>
            <person name="Brinkmann H."/>
            <person name="Rohde M."/>
            <person name="Jarek M."/>
            <person name="Friedl T."/>
            <person name="Seufert S."/>
            <person name="Schumacher M."/>
            <person name="Overmann J."/>
            <person name="Neumann-Schaal M."/>
            <person name="Petersen J."/>
        </authorList>
    </citation>
    <scope>NUCLEOTIDE SEQUENCE [LARGE SCALE GENOMIC DNA]</scope>
    <source>
        <strain evidence="4">PCC 7102</strain>
    </source>
</reference>
<gene>
    <name evidence="4" type="ORF">DSM106972_030470</name>
</gene>
<evidence type="ECO:0000313" key="4">
    <source>
        <dbReference type="EMBL" id="RUT06790.1"/>
    </source>
</evidence>
<dbReference type="PANTHER" id="PTHR44591:SF3">
    <property type="entry name" value="RESPONSE REGULATORY DOMAIN-CONTAINING PROTEIN"/>
    <property type="match status" value="1"/>
</dbReference>
<keyword evidence="5" id="KW-1185">Reference proteome</keyword>
<protein>
    <submittedName>
        <fullName evidence="4">Response regulator</fullName>
    </submittedName>
</protein>
<dbReference type="InterPro" id="IPR050595">
    <property type="entry name" value="Bact_response_regulator"/>
</dbReference>
<evidence type="ECO:0000313" key="5">
    <source>
        <dbReference type="Proteomes" id="UP000271624"/>
    </source>
</evidence>
<proteinExistence type="predicted"/>
<name>A0A433VL14_9CYAN</name>
<feature type="domain" description="Response regulatory" evidence="3">
    <location>
        <begin position="20"/>
        <end position="136"/>
    </location>
</feature>
<reference evidence="4" key="1">
    <citation type="submission" date="2018-12" db="EMBL/GenBank/DDBJ databases">
        <authorList>
            <person name="Will S."/>
            <person name="Neumann-Schaal M."/>
            <person name="Henke P."/>
        </authorList>
    </citation>
    <scope>NUCLEOTIDE SEQUENCE</scope>
    <source>
        <strain evidence="4">PCC 7102</strain>
    </source>
</reference>